<sequence length="158" mass="18214">MCRRQWLFYFFGSHIKKHIDVNRLTEKVGKFFGKAVDKMVQLDDNINYNWHTVILAMVPYSKCSGGLSRLMMTSHAVLVDNNLLSSNRRCLLEISKLQAISFFTFYGNYIKLVAIIKSTNLLKFMQFLIFGQLIVKGQSNIIVQHVIADFQTSTTHSN</sequence>
<dbReference type="AlphaFoldDB" id="A0A8R1U2X9"/>
<reference evidence="2" key="1">
    <citation type="submission" date="2013-10" db="EMBL/GenBank/DDBJ databases">
        <title>Genome sequencing of Onchocerca volvulus.</title>
        <authorList>
            <person name="Cotton J."/>
            <person name="Tsai J."/>
            <person name="Stanley E."/>
            <person name="Tracey A."/>
            <person name="Holroyd N."/>
            <person name="Lustigman S."/>
            <person name="Berriman M."/>
        </authorList>
    </citation>
    <scope>NUCLEOTIDE SEQUENCE</scope>
</reference>
<reference evidence="1" key="2">
    <citation type="submission" date="2022-06" db="UniProtKB">
        <authorList>
            <consortium name="EnsemblMetazoa"/>
        </authorList>
    </citation>
    <scope>IDENTIFICATION</scope>
</reference>
<evidence type="ECO:0000313" key="1">
    <source>
        <dbReference type="EnsemblMetazoa" id="OVOC9674.1"/>
    </source>
</evidence>
<name>A0A8R1U2X9_ONCVO</name>
<protein>
    <submittedName>
        <fullName evidence="1">Uncharacterized protein</fullName>
    </submittedName>
</protein>
<dbReference type="EMBL" id="CMVM020000286">
    <property type="status" value="NOT_ANNOTATED_CDS"/>
    <property type="molecule type" value="Genomic_DNA"/>
</dbReference>
<accession>A0A8R1U2X9</accession>
<keyword evidence="2" id="KW-1185">Reference proteome</keyword>
<organism evidence="1 2">
    <name type="scientific">Onchocerca volvulus</name>
    <dbReference type="NCBI Taxonomy" id="6282"/>
    <lineage>
        <taxon>Eukaryota</taxon>
        <taxon>Metazoa</taxon>
        <taxon>Ecdysozoa</taxon>
        <taxon>Nematoda</taxon>
        <taxon>Chromadorea</taxon>
        <taxon>Rhabditida</taxon>
        <taxon>Spirurina</taxon>
        <taxon>Spiruromorpha</taxon>
        <taxon>Filarioidea</taxon>
        <taxon>Onchocercidae</taxon>
        <taxon>Onchocerca</taxon>
    </lineage>
</organism>
<dbReference type="EnsemblMetazoa" id="OVOC9674.1">
    <property type="protein sequence ID" value="OVOC9674.1"/>
    <property type="gene ID" value="WBGene00246483"/>
</dbReference>
<proteinExistence type="predicted"/>
<dbReference type="Proteomes" id="UP000024404">
    <property type="component" value="Unassembled WGS sequence"/>
</dbReference>
<evidence type="ECO:0000313" key="2">
    <source>
        <dbReference type="Proteomes" id="UP000024404"/>
    </source>
</evidence>